<evidence type="ECO:0000256" key="2">
    <source>
        <dbReference type="SAM" id="SignalP"/>
    </source>
</evidence>
<keyword evidence="1" id="KW-0067">ATP-binding</keyword>
<feature type="signal peptide" evidence="2">
    <location>
        <begin position="1"/>
        <end position="25"/>
    </location>
</feature>
<keyword evidence="1" id="KW-0547">Nucleotide-binding</keyword>
<dbReference type="Gene3D" id="1.10.510.10">
    <property type="entry name" value="Transferase(Phosphotransferase) domain 1"/>
    <property type="match status" value="1"/>
</dbReference>
<sequence>MKIFDFLLAALLVNFFHLNLFLCEGANVETETAEASTSQDGNKCPCRYSISKLIEITLKLKISGNQKEEKTILKKSKYPLGSGRYGKVYHAYWPDRKYCVAIKVVKRSKIFIREATKNEVEIHEYINENVTHRQRDYIIEMYG</sequence>
<organism evidence="4 5">
    <name type="scientific">Meloidogyne hapla</name>
    <name type="common">Root-knot nematode worm</name>
    <dbReference type="NCBI Taxonomy" id="6305"/>
    <lineage>
        <taxon>Eukaryota</taxon>
        <taxon>Metazoa</taxon>
        <taxon>Ecdysozoa</taxon>
        <taxon>Nematoda</taxon>
        <taxon>Chromadorea</taxon>
        <taxon>Rhabditida</taxon>
        <taxon>Tylenchina</taxon>
        <taxon>Tylenchomorpha</taxon>
        <taxon>Tylenchoidea</taxon>
        <taxon>Meloidogynidae</taxon>
        <taxon>Meloidogyninae</taxon>
        <taxon>Meloidogyne</taxon>
    </lineage>
</organism>
<keyword evidence="4" id="KW-1185">Reference proteome</keyword>
<evidence type="ECO:0000259" key="3">
    <source>
        <dbReference type="PROSITE" id="PS50011"/>
    </source>
</evidence>
<evidence type="ECO:0000256" key="1">
    <source>
        <dbReference type="PROSITE-ProRule" id="PRU10141"/>
    </source>
</evidence>
<evidence type="ECO:0000313" key="5">
    <source>
        <dbReference type="WBParaSite" id="MhA1_Contig1006.frz3.gene7"/>
    </source>
</evidence>
<feature type="binding site" evidence="1">
    <location>
        <position position="103"/>
    </location>
    <ligand>
        <name>ATP</name>
        <dbReference type="ChEBI" id="CHEBI:30616"/>
    </ligand>
</feature>
<dbReference type="WBParaSite" id="MhA1_Contig1006.frz3.gene7">
    <property type="protein sequence ID" value="MhA1_Contig1006.frz3.gene7"/>
    <property type="gene ID" value="MhA1_Contig1006.frz3.gene7"/>
</dbReference>
<keyword evidence="2" id="KW-0732">Signal</keyword>
<dbReference type="PROSITE" id="PS50011">
    <property type="entry name" value="PROTEIN_KINASE_DOM"/>
    <property type="match status" value="1"/>
</dbReference>
<dbReference type="InterPro" id="IPR011009">
    <property type="entry name" value="Kinase-like_dom_sf"/>
</dbReference>
<dbReference type="SUPFAM" id="SSF56112">
    <property type="entry name" value="Protein kinase-like (PK-like)"/>
    <property type="match status" value="1"/>
</dbReference>
<feature type="chain" id="PRO_5009315222" evidence="2">
    <location>
        <begin position="26"/>
        <end position="143"/>
    </location>
</feature>
<dbReference type="Proteomes" id="UP000095281">
    <property type="component" value="Unplaced"/>
</dbReference>
<protein>
    <submittedName>
        <fullName evidence="5">Protein kinase domain-containing protein</fullName>
    </submittedName>
</protein>
<accession>A0A1I8AXN7</accession>
<feature type="domain" description="Protein kinase" evidence="3">
    <location>
        <begin position="74"/>
        <end position="143"/>
    </location>
</feature>
<dbReference type="AlphaFoldDB" id="A0A1I8AXN7"/>
<dbReference type="InterPro" id="IPR000719">
    <property type="entry name" value="Prot_kinase_dom"/>
</dbReference>
<dbReference type="PROSITE" id="PS00107">
    <property type="entry name" value="PROTEIN_KINASE_ATP"/>
    <property type="match status" value="1"/>
</dbReference>
<dbReference type="GO" id="GO:0005524">
    <property type="term" value="F:ATP binding"/>
    <property type="evidence" value="ECO:0007669"/>
    <property type="project" value="UniProtKB-UniRule"/>
</dbReference>
<dbReference type="InterPro" id="IPR017441">
    <property type="entry name" value="Protein_kinase_ATP_BS"/>
</dbReference>
<dbReference type="GO" id="GO:0004672">
    <property type="term" value="F:protein kinase activity"/>
    <property type="evidence" value="ECO:0007669"/>
    <property type="project" value="InterPro"/>
</dbReference>
<name>A0A1I8AXN7_MELHA</name>
<proteinExistence type="predicted"/>
<evidence type="ECO:0000313" key="4">
    <source>
        <dbReference type="Proteomes" id="UP000095281"/>
    </source>
</evidence>
<reference evidence="5" key="1">
    <citation type="submission" date="2016-11" db="UniProtKB">
        <authorList>
            <consortium name="WormBaseParasite"/>
        </authorList>
    </citation>
    <scope>IDENTIFICATION</scope>
</reference>